<reference evidence="1 2" key="1">
    <citation type="submission" date="2018-04" db="EMBL/GenBank/DDBJ databases">
        <title>Pelagivirga bohaiensis gen. nov., sp. nov., a bacterium isolated from the Bohai Sea.</title>
        <authorList>
            <person name="Ji X."/>
        </authorList>
    </citation>
    <scope>NUCLEOTIDE SEQUENCE [LARGE SCALE GENOMIC DNA]</scope>
    <source>
        <strain evidence="1 2">BH-SD16</strain>
    </source>
</reference>
<dbReference type="RefSeq" id="WP_146180748.1">
    <property type="nucleotide sequence ID" value="NZ_QCYG01000003.1"/>
</dbReference>
<accession>A0A2T7FZ22</accession>
<protein>
    <submittedName>
        <fullName evidence="1">Uncharacterized protein</fullName>
    </submittedName>
</protein>
<dbReference type="OrthoDB" id="7277848at2"/>
<organism evidence="1 2">
    <name type="scientific">Thalassorhabdomicrobium marinisediminis</name>
    <dbReference type="NCBI Taxonomy" id="2170577"/>
    <lineage>
        <taxon>Bacteria</taxon>
        <taxon>Pseudomonadati</taxon>
        <taxon>Pseudomonadota</taxon>
        <taxon>Alphaproteobacteria</taxon>
        <taxon>Rhodobacterales</taxon>
        <taxon>Paracoccaceae</taxon>
        <taxon>Thalassorhabdomicrobium</taxon>
    </lineage>
</organism>
<sequence>MKISQTAFGCSTARNRLQAEASANRTALDKDLATTKKDHAKLVEAIIAGVPAEQVKDRSIELDAAHTEIEAKLAPEAAPSPIRIHPKMADLP</sequence>
<comment type="caution">
    <text evidence="1">The sequence shown here is derived from an EMBL/GenBank/DDBJ whole genome shotgun (WGS) entry which is preliminary data.</text>
</comment>
<dbReference type="Proteomes" id="UP000244817">
    <property type="component" value="Unassembled WGS sequence"/>
</dbReference>
<keyword evidence="2" id="KW-1185">Reference proteome</keyword>
<evidence type="ECO:0000313" key="1">
    <source>
        <dbReference type="EMBL" id="PVA07420.1"/>
    </source>
</evidence>
<dbReference type="AlphaFoldDB" id="A0A2T7FZ22"/>
<name>A0A2T7FZ22_9RHOB</name>
<evidence type="ECO:0000313" key="2">
    <source>
        <dbReference type="Proteomes" id="UP000244817"/>
    </source>
</evidence>
<proteinExistence type="predicted"/>
<gene>
    <name evidence="1" type="ORF">DC363_06150</name>
</gene>
<dbReference type="EMBL" id="QCYG01000003">
    <property type="protein sequence ID" value="PVA07420.1"/>
    <property type="molecule type" value="Genomic_DNA"/>
</dbReference>